<keyword evidence="3" id="KW-1185">Reference proteome</keyword>
<keyword evidence="1" id="KW-0472">Membrane</keyword>
<feature type="non-terminal residue" evidence="2">
    <location>
        <position position="1"/>
    </location>
</feature>
<dbReference type="EMBL" id="MU865374">
    <property type="protein sequence ID" value="KAK4225124.1"/>
    <property type="molecule type" value="Genomic_DNA"/>
</dbReference>
<dbReference type="AlphaFoldDB" id="A0AAN7H0M2"/>
<name>A0AAN7H0M2_9PEZI</name>
<keyword evidence="1" id="KW-1133">Transmembrane helix</keyword>
<gene>
    <name evidence="2" type="ORF">QBC38DRAFT_483719</name>
</gene>
<protein>
    <submittedName>
        <fullName evidence="2">Uncharacterized protein</fullName>
    </submittedName>
</protein>
<organism evidence="2 3">
    <name type="scientific">Podospora fimiseda</name>
    <dbReference type="NCBI Taxonomy" id="252190"/>
    <lineage>
        <taxon>Eukaryota</taxon>
        <taxon>Fungi</taxon>
        <taxon>Dikarya</taxon>
        <taxon>Ascomycota</taxon>
        <taxon>Pezizomycotina</taxon>
        <taxon>Sordariomycetes</taxon>
        <taxon>Sordariomycetidae</taxon>
        <taxon>Sordariales</taxon>
        <taxon>Podosporaceae</taxon>
        <taxon>Podospora</taxon>
    </lineage>
</organism>
<sequence length="105" mass="11987">VSLFGPGWVIIFRIIFSLIHFILIVITWPINDFAHVAIQILCAFVSPCFNILTLLVFAFRGLPAQLRRVHLWDIFLSTYILTSLSARANHAQAWCCRLTVGFVKN</sequence>
<reference evidence="2" key="2">
    <citation type="submission" date="2023-05" db="EMBL/GenBank/DDBJ databases">
        <authorList>
            <consortium name="Lawrence Berkeley National Laboratory"/>
            <person name="Steindorff A."/>
            <person name="Hensen N."/>
            <person name="Bonometti L."/>
            <person name="Westerberg I."/>
            <person name="Brannstrom I.O."/>
            <person name="Guillou S."/>
            <person name="Cros-Aarteil S."/>
            <person name="Calhoun S."/>
            <person name="Haridas S."/>
            <person name="Kuo A."/>
            <person name="Mondo S."/>
            <person name="Pangilinan J."/>
            <person name="Riley R."/>
            <person name="Labutti K."/>
            <person name="Andreopoulos B."/>
            <person name="Lipzen A."/>
            <person name="Chen C."/>
            <person name="Yanf M."/>
            <person name="Daum C."/>
            <person name="Ng V."/>
            <person name="Clum A."/>
            <person name="Ohm R."/>
            <person name="Martin F."/>
            <person name="Silar P."/>
            <person name="Natvig D."/>
            <person name="Lalanne C."/>
            <person name="Gautier V."/>
            <person name="Ament-Velasquez S.L."/>
            <person name="Kruys A."/>
            <person name="Hutchinson M.I."/>
            <person name="Powell A.J."/>
            <person name="Barry K."/>
            <person name="Miller A.N."/>
            <person name="Grigoriev I.V."/>
            <person name="Debuchy R."/>
            <person name="Gladieux P."/>
            <person name="Thoren M.H."/>
            <person name="Johannesson H."/>
        </authorList>
    </citation>
    <scope>NUCLEOTIDE SEQUENCE</scope>
    <source>
        <strain evidence="2">CBS 990.96</strain>
    </source>
</reference>
<feature type="transmembrane region" description="Helical" evidence="1">
    <location>
        <begin position="7"/>
        <end position="30"/>
    </location>
</feature>
<evidence type="ECO:0000256" key="1">
    <source>
        <dbReference type="SAM" id="Phobius"/>
    </source>
</evidence>
<evidence type="ECO:0000313" key="3">
    <source>
        <dbReference type="Proteomes" id="UP001301958"/>
    </source>
</evidence>
<keyword evidence="1" id="KW-0812">Transmembrane</keyword>
<reference evidence="2" key="1">
    <citation type="journal article" date="2023" name="Mol. Phylogenet. Evol.">
        <title>Genome-scale phylogeny and comparative genomics of the fungal order Sordariales.</title>
        <authorList>
            <person name="Hensen N."/>
            <person name="Bonometti L."/>
            <person name="Westerberg I."/>
            <person name="Brannstrom I.O."/>
            <person name="Guillou S."/>
            <person name="Cros-Aarteil S."/>
            <person name="Calhoun S."/>
            <person name="Haridas S."/>
            <person name="Kuo A."/>
            <person name="Mondo S."/>
            <person name="Pangilinan J."/>
            <person name="Riley R."/>
            <person name="LaButti K."/>
            <person name="Andreopoulos B."/>
            <person name="Lipzen A."/>
            <person name="Chen C."/>
            <person name="Yan M."/>
            <person name="Daum C."/>
            <person name="Ng V."/>
            <person name="Clum A."/>
            <person name="Steindorff A."/>
            <person name="Ohm R.A."/>
            <person name="Martin F."/>
            <person name="Silar P."/>
            <person name="Natvig D.O."/>
            <person name="Lalanne C."/>
            <person name="Gautier V."/>
            <person name="Ament-Velasquez S.L."/>
            <person name="Kruys A."/>
            <person name="Hutchinson M.I."/>
            <person name="Powell A.J."/>
            <person name="Barry K."/>
            <person name="Miller A.N."/>
            <person name="Grigoriev I.V."/>
            <person name="Debuchy R."/>
            <person name="Gladieux P."/>
            <person name="Hiltunen Thoren M."/>
            <person name="Johannesson H."/>
        </authorList>
    </citation>
    <scope>NUCLEOTIDE SEQUENCE</scope>
    <source>
        <strain evidence="2">CBS 990.96</strain>
    </source>
</reference>
<proteinExistence type="predicted"/>
<evidence type="ECO:0000313" key="2">
    <source>
        <dbReference type="EMBL" id="KAK4225124.1"/>
    </source>
</evidence>
<accession>A0AAN7H0M2</accession>
<dbReference type="Proteomes" id="UP001301958">
    <property type="component" value="Unassembled WGS sequence"/>
</dbReference>
<comment type="caution">
    <text evidence="2">The sequence shown here is derived from an EMBL/GenBank/DDBJ whole genome shotgun (WGS) entry which is preliminary data.</text>
</comment>
<feature type="transmembrane region" description="Helical" evidence="1">
    <location>
        <begin position="36"/>
        <end position="59"/>
    </location>
</feature>